<comment type="caution">
    <text evidence="2">The sequence shown here is derived from an EMBL/GenBank/DDBJ whole genome shotgun (WGS) entry which is preliminary data.</text>
</comment>
<gene>
    <name evidence="2" type="ORF">PPENT_87.1.T0600075</name>
</gene>
<dbReference type="OrthoDB" id="309743at2759"/>
<dbReference type="AlphaFoldDB" id="A0A8S1VBB5"/>
<dbReference type="EMBL" id="CAJJDO010000060">
    <property type="protein sequence ID" value="CAD8173823.1"/>
    <property type="molecule type" value="Genomic_DNA"/>
</dbReference>
<evidence type="ECO:0000313" key="2">
    <source>
        <dbReference type="EMBL" id="CAD8173823.1"/>
    </source>
</evidence>
<feature type="transmembrane region" description="Helical" evidence="1">
    <location>
        <begin position="300"/>
        <end position="322"/>
    </location>
</feature>
<keyword evidence="1" id="KW-0472">Membrane</keyword>
<keyword evidence="1" id="KW-0812">Transmembrane</keyword>
<feature type="transmembrane region" description="Helical" evidence="1">
    <location>
        <begin position="150"/>
        <end position="171"/>
    </location>
</feature>
<dbReference type="Proteomes" id="UP000689195">
    <property type="component" value="Unassembled WGS sequence"/>
</dbReference>
<keyword evidence="1" id="KW-1133">Transmembrane helix</keyword>
<sequence length="359" mass="42654">MASQPTQETFVPVFVSQEEYNQILQQPSYLHQQLLQELYQKKQTQVQLQPNQQMYPPLQLQQQILNQSQNSNTSITIPKIPTFPNQYSQVQAQGYPYPNQQIQQQQLQQNQNQMQNQNLLLKQQKQPLKHTQIKKAGTLARRYFYEWSTYLFMIEICISLFFNFISALISIQLVTSNYQWNAGLWIILTLFIILNLFVLTNSVYITHGNNQQIFYWIHVILYTLLMQGIQTAVSGSARIFSWDTNYFFYFYLLICVEFISVRFAFKQKGIKKNIKEYINYIIFPPIIAYILEFVCQYYRFFYLALFLWLLVVMLIGVGYILLVKKVVEKGYNNFKTNHIFAMAISFPILMISPFYDEEQ</sequence>
<feature type="transmembrane region" description="Helical" evidence="1">
    <location>
        <begin position="334"/>
        <end position="355"/>
    </location>
</feature>
<keyword evidence="3" id="KW-1185">Reference proteome</keyword>
<organism evidence="2 3">
    <name type="scientific">Paramecium pentaurelia</name>
    <dbReference type="NCBI Taxonomy" id="43138"/>
    <lineage>
        <taxon>Eukaryota</taxon>
        <taxon>Sar</taxon>
        <taxon>Alveolata</taxon>
        <taxon>Ciliophora</taxon>
        <taxon>Intramacronucleata</taxon>
        <taxon>Oligohymenophorea</taxon>
        <taxon>Peniculida</taxon>
        <taxon>Parameciidae</taxon>
        <taxon>Paramecium</taxon>
    </lineage>
</organism>
<feature type="transmembrane region" description="Helical" evidence="1">
    <location>
        <begin position="277"/>
        <end position="294"/>
    </location>
</feature>
<accession>A0A8S1VBB5</accession>
<reference evidence="2" key="1">
    <citation type="submission" date="2021-01" db="EMBL/GenBank/DDBJ databases">
        <authorList>
            <consortium name="Genoscope - CEA"/>
            <person name="William W."/>
        </authorList>
    </citation>
    <scope>NUCLEOTIDE SEQUENCE</scope>
</reference>
<feature type="transmembrane region" description="Helical" evidence="1">
    <location>
        <begin position="213"/>
        <end position="234"/>
    </location>
</feature>
<proteinExistence type="predicted"/>
<evidence type="ECO:0000313" key="3">
    <source>
        <dbReference type="Proteomes" id="UP000689195"/>
    </source>
</evidence>
<protein>
    <recommendedName>
        <fullName evidence="4">Transmembrane protein</fullName>
    </recommendedName>
</protein>
<evidence type="ECO:0008006" key="4">
    <source>
        <dbReference type="Google" id="ProtNLM"/>
    </source>
</evidence>
<feature type="transmembrane region" description="Helical" evidence="1">
    <location>
        <begin position="246"/>
        <end position="265"/>
    </location>
</feature>
<evidence type="ECO:0000256" key="1">
    <source>
        <dbReference type="SAM" id="Phobius"/>
    </source>
</evidence>
<name>A0A8S1VBB5_9CILI</name>
<feature type="transmembrane region" description="Helical" evidence="1">
    <location>
        <begin position="183"/>
        <end position="206"/>
    </location>
</feature>